<reference evidence="23" key="1">
    <citation type="submission" date="2020-04" db="EMBL/GenBank/DDBJ databases">
        <authorList>
            <person name="Alioto T."/>
            <person name="Alioto T."/>
            <person name="Gomez Garrido J."/>
        </authorList>
    </citation>
    <scope>NUCLEOTIDE SEQUENCE</scope>
    <source>
        <strain evidence="23">A484AB</strain>
    </source>
</reference>
<evidence type="ECO:0000256" key="3">
    <source>
        <dbReference type="ARBA" id="ARBA00038968"/>
    </source>
</evidence>
<evidence type="ECO:0000256" key="6">
    <source>
        <dbReference type="ARBA" id="ARBA00041812"/>
    </source>
</evidence>
<sequence>MKINGCAAIVTGGCQGIGRGIVYALLRKNAKVAVLDINDVAGKELENKLKNEFGNDMAYYTHCDVSNKSQLTDAFHNVRRRFNGLDIVVNNAGTMSNDCDIGVDINLKSVIRGTMLGIDMMDKNSGNEGGAIINIASMSGLIPLSLGPVYTATKAGVVAFTRCFKAAAQEQGVRVNCICPVFVQGTDMVNDSIAASPVFRNITQKVGFVTVDMVADGVIKTIEDDSLAGKVVTVSPQSGIKTFKFPMAKM</sequence>
<comment type="catalytic activity">
    <reaction evidence="11">
        <text>14-hydroxy-(4Z,7Z,10Z,12E,16Z,19Z)-docosahexaenoate + NAD(+) = 14-oxo-(4Z,7Z,10Z,12E,16Z,19Z)-docosahexaenoate + NADH + H(+)</text>
        <dbReference type="Rhea" id="RHEA:48952"/>
        <dbReference type="ChEBI" id="CHEBI:15378"/>
        <dbReference type="ChEBI" id="CHEBI:57540"/>
        <dbReference type="ChEBI" id="CHEBI:57945"/>
        <dbReference type="ChEBI" id="CHEBI:90866"/>
        <dbReference type="ChEBI" id="CHEBI:90867"/>
    </reaction>
    <physiologicalReaction direction="left-to-right" evidence="11">
        <dbReference type="Rhea" id="RHEA:48953"/>
    </physiologicalReaction>
</comment>
<keyword evidence="2" id="KW-0560">Oxidoreductase</keyword>
<name>A0A7D9DYP4_PARCT</name>
<evidence type="ECO:0000256" key="7">
    <source>
        <dbReference type="ARBA" id="ARBA00042026"/>
    </source>
</evidence>
<dbReference type="OrthoDB" id="37659at2759"/>
<evidence type="ECO:0000256" key="17">
    <source>
        <dbReference type="ARBA" id="ARBA00048611"/>
    </source>
</evidence>
<dbReference type="AlphaFoldDB" id="A0A7D9DYP4"/>
<dbReference type="GO" id="GO:0016404">
    <property type="term" value="F:15-hydroxyprostaglandin dehydrogenase (NAD+) activity"/>
    <property type="evidence" value="ECO:0007669"/>
    <property type="project" value="UniProtKB-EC"/>
</dbReference>
<comment type="catalytic activity">
    <reaction evidence="18">
        <text>prostaglandin E2 + NAD(+) = 15-oxoprostaglandin E2 + NADH + H(+)</text>
        <dbReference type="Rhea" id="RHEA:11876"/>
        <dbReference type="ChEBI" id="CHEBI:15378"/>
        <dbReference type="ChEBI" id="CHEBI:57400"/>
        <dbReference type="ChEBI" id="CHEBI:57540"/>
        <dbReference type="ChEBI" id="CHEBI:57945"/>
        <dbReference type="ChEBI" id="CHEBI:606564"/>
        <dbReference type="EC" id="1.1.1.141"/>
    </reaction>
    <physiologicalReaction direction="left-to-right" evidence="18">
        <dbReference type="Rhea" id="RHEA:11877"/>
    </physiologicalReaction>
</comment>
<dbReference type="InterPro" id="IPR002347">
    <property type="entry name" value="SDR_fam"/>
</dbReference>
<comment type="catalytic activity">
    <reaction evidence="14">
        <text>resolvin D1 + NAD(+) = 17-oxoresolvin D1 + NADH + H(+)</text>
        <dbReference type="Rhea" id="RHEA:50128"/>
        <dbReference type="ChEBI" id="CHEBI:15378"/>
        <dbReference type="ChEBI" id="CHEBI:57540"/>
        <dbReference type="ChEBI" id="CHEBI:57945"/>
        <dbReference type="ChEBI" id="CHEBI:132079"/>
        <dbReference type="ChEBI" id="CHEBI:132081"/>
    </reaction>
    <physiologicalReaction direction="left-to-right" evidence="14">
        <dbReference type="Rhea" id="RHEA:50129"/>
    </physiologicalReaction>
</comment>
<dbReference type="EMBL" id="CACRXK020002754">
    <property type="protein sequence ID" value="CAB3995881.1"/>
    <property type="molecule type" value="Genomic_DNA"/>
</dbReference>
<comment type="catalytic activity">
    <reaction evidence="16">
        <text>lipoxin A4 + NAD(+) = 15-oxo-(5S,6R)-dihydroxy-(7E,9E,11Z,13E)-eicosatetraenoate + NADH + H(+)</text>
        <dbReference type="Rhea" id="RHEA:41572"/>
        <dbReference type="ChEBI" id="CHEBI:15378"/>
        <dbReference type="ChEBI" id="CHEBI:57540"/>
        <dbReference type="ChEBI" id="CHEBI:57945"/>
        <dbReference type="ChEBI" id="CHEBI:67026"/>
        <dbReference type="ChEBI" id="CHEBI:78311"/>
    </reaction>
    <physiologicalReaction direction="left-to-right" evidence="16">
        <dbReference type="Rhea" id="RHEA:41573"/>
    </physiologicalReaction>
</comment>
<evidence type="ECO:0000256" key="8">
    <source>
        <dbReference type="ARBA" id="ARBA00045705"/>
    </source>
</evidence>
<evidence type="ECO:0000313" key="24">
    <source>
        <dbReference type="Proteomes" id="UP001152795"/>
    </source>
</evidence>
<protein>
    <recommendedName>
        <fullName evidence="5">15-hydroxyprostaglandin dehydrogenase [NAD(+)]</fullName>
        <ecNumber evidence="3">1.1.1.141</ecNumber>
        <ecNumber evidence="4">1.1.1.232</ecNumber>
    </recommendedName>
    <alternativeName>
        <fullName evidence="7">Eicosanoid/docosanoid dehydrogenase [NAD(+)]</fullName>
    </alternativeName>
    <alternativeName>
        <fullName evidence="6">Prostaglandin dehydrogenase 1</fullName>
    </alternativeName>
</protein>
<comment type="catalytic activity">
    <reaction evidence="13">
        <text>(11R)-hydroxy-(5Z,8Z,12E,14Z)-eicosatetraenoate + NAD(+) = 11-oxo-(5Z,8Z,12E,14Z)-eicosatetraenoate + NADH + H(+)</text>
        <dbReference type="Rhea" id="RHEA:48640"/>
        <dbReference type="ChEBI" id="CHEBI:15378"/>
        <dbReference type="ChEBI" id="CHEBI:57540"/>
        <dbReference type="ChEBI" id="CHEBI:57945"/>
        <dbReference type="ChEBI" id="CHEBI:78836"/>
        <dbReference type="ChEBI" id="CHEBI:90697"/>
    </reaction>
    <physiologicalReaction direction="left-to-right" evidence="13">
        <dbReference type="Rhea" id="RHEA:48641"/>
    </physiologicalReaction>
</comment>
<evidence type="ECO:0000313" key="23">
    <source>
        <dbReference type="EMBL" id="CAB3995881.1"/>
    </source>
</evidence>
<dbReference type="SUPFAM" id="SSF51735">
    <property type="entry name" value="NAD(P)-binding Rossmann-fold domains"/>
    <property type="match status" value="1"/>
</dbReference>
<comment type="caution">
    <text evidence="23">The sequence shown here is derived from an EMBL/GenBank/DDBJ whole genome shotgun (WGS) entry which is preliminary data.</text>
</comment>
<comment type="catalytic activity">
    <reaction evidence="21">
        <text>resolvin E1 + NAD(+) = 18-oxo-resolvin E1 + NADH + H(+)</text>
        <dbReference type="Rhea" id="RHEA:49244"/>
        <dbReference type="ChEBI" id="CHEBI:15378"/>
        <dbReference type="ChEBI" id="CHEBI:57540"/>
        <dbReference type="ChEBI" id="CHEBI:57945"/>
        <dbReference type="ChEBI" id="CHEBI:91000"/>
        <dbReference type="ChEBI" id="CHEBI:91001"/>
    </reaction>
    <physiologicalReaction direction="left-to-right" evidence="21">
        <dbReference type="Rhea" id="RHEA:49245"/>
    </physiologicalReaction>
</comment>
<dbReference type="Pfam" id="PF00106">
    <property type="entry name" value="adh_short"/>
    <property type="match status" value="1"/>
</dbReference>
<dbReference type="PANTHER" id="PTHR44229">
    <property type="entry name" value="15-HYDROXYPROSTAGLANDIN DEHYDROGENASE [NAD(+)]"/>
    <property type="match status" value="1"/>
</dbReference>
<dbReference type="EC" id="1.1.1.141" evidence="3"/>
<evidence type="ECO:0000256" key="20">
    <source>
        <dbReference type="ARBA" id="ARBA00049151"/>
    </source>
</evidence>
<comment type="catalytic activity">
    <reaction evidence="9">
        <text>prostaglandin E1 + NAD(+) = 15-oxoprostaglandin E1 + NADH + H(+)</text>
        <dbReference type="Rhea" id="RHEA:16477"/>
        <dbReference type="ChEBI" id="CHEBI:15378"/>
        <dbReference type="ChEBI" id="CHEBI:57397"/>
        <dbReference type="ChEBI" id="CHEBI:57401"/>
        <dbReference type="ChEBI" id="CHEBI:57540"/>
        <dbReference type="ChEBI" id="CHEBI:57945"/>
    </reaction>
    <physiologicalReaction direction="left-to-right" evidence="9">
        <dbReference type="Rhea" id="RHEA:16478"/>
    </physiologicalReaction>
</comment>
<evidence type="ECO:0000256" key="18">
    <source>
        <dbReference type="ARBA" id="ARBA00048739"/>
    </source>
</evidence>
<dbReference type="PANTHER" id="PTHR44229:SF4">
    <property type="entry name" value="15-HYDROXYPROSTAGLANDIN DEHYDROGENASE [NAD(+)]"/>
    <property type="match status" value="1"/>
</dbReference>
<evidence type="ECO:0000256" key="15">
    <source>
        <dbReference type="ARBA" id="ARBA00048393"/>
    </source>
</evidence>
<evidence type="ECO:0000256" key="21">
    <source>
        <dbReference type="ARBA" id="ARBA00049188"/>
    </source>
</evidence>
<comment type="catalytic activity">
    <reaction evidence="20">
        <text>(15S)-hydroxy-(5Z,8Z,11Z,13E)-eicosatetraenoate + NAD(+) = 15-oxo-(5Z,8Z,11Z,13E)-eicosatetraenoate + NADH + H(+)</text>
        <dbReference type="Rhea" id="RHEA:23260"/>
        <dbReference type="ChEBI" id="CHEBI:15378"/>
        <dbReference type="ChEBI" id="CHEBI:57409"/>
        <dbReference type="ChEBI" id="CHEBI:57410"/>
        <dbReference type="ChEBI" id="CHEBI:57540"/>
        <dbReference type="ChEBI" id="CHEBI:57945"/>
        <dbReference type="EC" id="1.1.1.232"/>
    </reaction>
    <physiologicalReaction direction="left-to-right" evidence="20">
        <dbReference type="Rhea" id="RHEA:23261"/>
    </physiologicalReaction>
</comment>
<dbReference type="Gene3D" id="3.40.50.720">
    <property type="entry name" value="NAD(P)-binding Rossmann-like Domain"/>
    <property type="match status" value="1"/>
</dbReference>
<evidence type="ECO:0000256" key="11">
    <source>
        <dbReference type="ARBA" id="ARBA00048008"/>
    </source>
</evidence>
<comment type="catalytic activity">
    <reaction evidence="17">
        <text>prostaglandin A1 + NAD(+) = 15-oxo-prostaglandin A1 + NADH + H(+)</text>
        <dbReference type="Rhea" id="RHEA:41263"/>
        <dbReference type="ChEBI" id="CHEBI:15378"/>
        <dbReference type="ChEBI" id="CHEBI:57398"/>
        <dbReference type="ChEBI" id="CHEBI:57540"/>
        <dbReference type="ChEBI" id="CHEBI:57945"/>
        <dbReference type="ChEBI" id="CHEBI:85072"/>
    </reaction>
    <physiologicalReaction direction="left-to-right" evidence="17">
        <dbReference type="Rhea" id="RHEA:41264"/>
    </physiologicalReaction>
</comment>
<evidence type="ECO:0000256" key="9">
    <source>
        <dbReference type="ARBA" id="ARBA00047325"/>
    </source>
</evidence>
<gene>
    <name evidence="23" type="ORF">PACLA_8A048496</name>
</gene>
<evidence type="ECO:0000256" key="19">
    <source>
        <dbReference type="ARBA" id="ARBA00048921"/>
    </source>
</evidence>
<evidence type="ECO:0000256" key="4">
    <source>
        <dbReference type="ARBA" id="ARBA00039060"/>
    </source>
</evidence>
<evidence type="ECO:0000256" key="12">
    <source>
        <dbReference type="ARBA" id="ARBA00048140"/>
    </source>
</evidence>
<comment type="catalytic activity">
    <reaction evidence="15">
        <text>resolvin D2 + NAD(+) = 7-oxoresolvin D2 + NADH + H(+)</text>
        <dbReference type="Rhea" id="RHEA:53584"/>
        <dbReference type="ChEBI" id="CHEBI:15378"/>
        <dbReference type="ChEBI" id="CHEBI:57540"/>
        <dbReference type="ChEBI" id="CHEBI:57945"/>
        <dbReference type="ChEBI" id="CHEBI:133367"/>
        <dbReference type="ChEBI" id="CHEBI:137497"/>
    </reaction>
    <physiologicalReaction direction="left-to-right" evidence="15">
        <dbReference type="Rhea" id="RHEA:53585"/>
    </physiologicalReaction>
</comment>
<dbReference type="EC" id="1.1.1.232" evidence="4"/>
<keyword evidence="24" id="KW-1185">Reference proteome</keyword>
<comment type="catalytic activity">
    <reaction evidence="19">
        <text>resolvin D2 + NAD(+) = 16-oxoresolvin D2 + NADH + H(+)</text>
        <dbReference type="Rhea" id="RHEA:53588"/>
        <dbReference type="ChEBI" id="CHEBI:15378"/>
        <dbReference type="ChEBI" id="CHEBI:57540"/>
        <dbReference type="ChEBI" id="CHEBI:57945"/>
        <dbReference type="ChEBI" id="CHEBI:133367"/>
        <dbReference type="ChEBI" id="CHEBI:137498"/>
    </reaction>
    <physiologicalReaction direction="left-to-right" evidence="19">
        <dbReference type="Rhea" id="RHEA:53589"/>
    </physiologicalReaction>
</comment>
<proteinExistence type="inferred from homology"/>
<comment type="catalytic activity">
    <reaction evidence="10">
        <text>resolvin D1 + NAD(+) = 8-oxoresolvin D1 + NADH + H(+)</text>
        <dbReference type="Rhea" id="RHEA:50124"/>
        <dbReference type="ChEBI" id="CHEBI:15378"/>
        <dbReference type="ChEBI" id="CHEBI:57540"/>
        <dbReference type="ChEBI" id="CHEBI:57945"/>
        <dbReference type="ChEBI" id="CHEBI:132079"/>
        <dbReference type="ChEBI" id="CHEBI:132080"/>
    </reaction>
    <physiologicalReaction direction="left-to-right" evidence="10">
        <dbReference type="Rhea" id="RHEA:50125"/>
    </physiologicalReaction>
</comment>
<evidence type="ECO:0000256" key="5">
    <source>
        <dbReference type="ARBA" id="ARBA00040276"/>
    </source>
</evidence>
<organism evidence="23 24">
    <name type="scientific">Paramuricea clavata</name>
    <name type="common">Red gorgonian</name>
    <name type="synonym">Violescent sea-whip</name>
    <dbReference type="NCBI Taxonomy" id="317549"/>
    <lineage>
        <taxon>Eukaryota</taxon>
        <taxon>Metazoa</taxon>
        <taxon>Cnidaria</taxon>
        <taxon>Anthozoa</taxon>
        <taxon>Octocorallia</taxon>
        <taxon>Malacalcyonacea</taxon>
        <taxon>Plexauridae</taxon>
        <taxon>Paramuricea</taxon>
    </lineage>
</organism>
<evidence type="ECO:0000256" key="2">
    <source>
        <dbReference type="ARBA" id="ARBA00023002"/>
    </source>
</evidence>
<dbReference type="GO" id="GO:0005737">
    <property type="term" value="C:cytoplasm"/>
    <property type="evidence" value="ECO:0007669"/>
    <property type="project" value="TreeGrafter"/>
</dbReference>
<dbReference type="Proteomes" id="UP001152795">
    <property type="component" value="Unassembled WGS sequence"/>
</dbReference>
<dbReference type="PRINTS" id="PR00080">
    <property type="entry name" value="SDRFAMILY"/>
</dbReference>
<evidence type="ECO:0000256" key="22">
    <source>
        <dbReference type="RuleBase" id="RU000363"/>
    </source>
</evidence>
<comment type="similarity">
    <text evidence="1 22">Belongs to the short-chain dehydrogenases/reductases (SDR) family.</text>
</comment>
<accession>A0A7D9DYP4</accession>
<dbReference type="GO" id="GO:0047034">
    <property type="term" value="F:15-hydroxyicosatetraenoate dehydrogenase activity"/>
    <property type="evidence" value="ECO:0007669"/>
    <property type="project" value="UniProtKB-EC"/>
</dbReference>
<evidence type="ECO:0000256" key="14">
    <source>
        <dbReference type="ARBA" id="ARBA00048170"/>
    </source>
</evidence>
<evidence type="ECO:0000256" key="1">
    <source>
        <dbReference type="ARBA" id="ARBA00006484"/>
    </source>
</evidence>
<evidence type="ECO:0000256" key="13">
    <source>
        <dbReference type="ARBA" id="ARBA00048144"/>
    </source>
</evidence>
<evidence type="ECO:0000256" key="10">
    <source>
        <dbReference type="ARBA" id="ARBA00047672"/>
    </source>
</evidence>
<comment type="function">
    <text evidence="8">Catalyzes the NAD-dependent dehydrogenation (oxidation) of a broad array of hydroxylated polyunsaturated fatty acids (mainly eicosanoids and docosanoids, including prostaglandins, lipoxins and resolvins), yielding their corresponding keto (oxo) metabolites. Decreases the levels of the pro-proliferative prostaglandins such as prostaglandin E2 (whose activity is increased in cancer because of an increase in the expression of cyclooxygenase 2) and generates oxo-fatty acid products that can profoundly influence cell function by abrogating pro-inflammatory cytokine expression. Converts resolvins E1, D1 and D2 to their oxo products, which represents a mode of resolvin inactivation. Resolvin E1 plays important roles during the resolution phase of acute inflammation, while resolvins D1 and D2 have a unique role in obesity-induced adipose inflammation.</text>
</comment>
<evidence type="ECO:0000256" key="16">
    <source>
        <dbReference type="ARBA" id="ARBA00048535"/>
    </source>
</evidence>
<dbReference type="InterPro" id="IPR036291">
    <property type="entry name" value="NAD(P)-bd_dom_sf"/>
</dbReference>
<comment type="catalytic activity">
    <reaction evidence="12">
        <text>15-oxo-(5S,6R)-dihydroxy-(7E,9E,11Z)-eicosatrienoate + NADH + H(+) = (5S,6R,15S)-trihydroxy-(7E,9E,11Z)-eicosatrienoate + NAD(+)</text>
        <dbReference type="Rhea" id="RHEA:41596"/>
        <dbReference type="ChEBI" id="CHEBI:15378"/>
        <dbReference type="ChEBI" id="CHEBI:57540"/>
        <dbReference type="ChEBI" id="CHEBI:57945"/>
        <dbReference type="ChEBI" id="CHEBI:78325"/>
        <dbReference type="ChEBI" id="CHEBI:78329"/>
    </reaction>
    <physiologicalReaction direction="left-to-right" evidence="12">
        <dbReference type="Rhea" id="RHEA:41597"/>
    </physiologicalReaction>
</comment>
<dbReference type="PRINTS" id="PR00081">
    <property type="entry name" value="GDHRDH"/>
</dbReference>